<feature type="compositionally biased region" description="Low complexity" evidence="1">
    <location>
        <begin position="11"/>
        <end position="22"/>
    </location>
</feature>
<comment type="caution">
    <text evidence="2">The sequence shown here is derived from an EMBL/GenBank/DDBJ whole genome shotgun (WGS) entry which is preliminary data.</text>
</comment>
<dbReference type="Proteomes" id="UP000317982">
    <property type="component" value="Unassembled WGS sequence"/>
</dbReference>
<keyword evidence="3" id="KW-1185">Reference proteome</keyword>
<dbReference type="AlphaFoldDB" id="A0A545ANJ6"/>
<dbReference type="InterPro" id="IPR008912">
    <property type="entry name" value="Uncharacterised_CoxE"/>
</dbReference>
<dbReference type="SUPFAM" id="SSF53300">
    <property type="entry name" value="vWA-like"/>
    <property type="match status" value="1"/>
</dbReference>
<feature type="compositionally biased region" description="Pro residues" evidence="1">
    <location>
        <begin position="303"/>
        <end position="325"/>
    </location>
</feature>
<dbReference type="EMBL" id="VIRS01000016">
    <property type="protein sequence ID" value="TQS42840.1"/>
    <property type="molecule type" value="Genomic_DNA"/>
</dbReference>
<dbReference type="Pfam" id="PF05762">
    <property type="entry name" value="VWA_CoxE"/>
    <property type="match status" value="1"/>
</dbReference>
<reference evidence="2 3" key="1">
    <citation type="submission" date="2019-07" db="EMBL/GenBank/DDBJ databases">
        <title>Cryptosporangium phraense sp. nov., isolated from plant litter.</title>
        <authorList>
            <person name="Suriyachadkun C."/>
        </authorList>
    </citation>
    <scope>NUCLEOTIDE SEQUENCE [LARGE SCALE GENOMIC DNA]</scope>
    <source>
        <strain evidence="2 3">A-T 5661</strain>
    </source>
</reference>
<organism evidence="2 3">
    <name type="scientific">Cryptosporangium phraense</name>
    <dbReference type="NCBI Taxonomy" id="2593070"/>
    <lineage>
        <taxon>Bacteria</taxon>
        <taxon>Bacillati</taxon>
        <taxon>Actinomycetota</taxon>
        <taxon>Actinomycetes</taxon>
        <taxon>Cryptosporangiales</taxon>
        <taxon>Cryptosporangiaceae</taxon>
        <taxon>Cryptosporangium</taxon>
    </lineage>
</organism>
<feature type="region of interest" description="Disordered" evidence="1">
    <location>
        <begin position="299"/>
        <end position="376"/>
    </location>
</feature>
<name>A0A545ANJ6_9ACTN</name>
<dbReference type="OrthoDB" id="4025922at2"/>
<dbReference type="RefSeq" id="WP_142706713.1">
    <property type="nucleotide sequence ID" value="NZ_VIRS01000016.1"/>
</dbReference>
<feature type="compositionally biased region" description="Basic residues" evidence="1">
    <location>
        <begin position="1"/>
        <end position="10"/>
    </location>
</feature>
<accession>A0A545ANJ6</accession>
<evidence type="ECO:0000313" key="3">
    <source>
        <dbReference type="Proteomes" id="UP000317982"/>
    </source>
</evidence>
<gene>
    <name evidence="2" type="ORF">FL583_22585</name>
</gene>
<proteinExistence type="predicted"/>
<evidence type="ECO:0000313" key="2">
    <source>
        <dbReference type="EMBL" id="TQS42840.1"/>
    </source>
</evidence>
<dbReference type="InterPro" id="IPR036465">
    <property type="entry name" value="vWFA_dom_sf"/>
</dbReference>
<evidence type="ECO:0000256" key="1">
    <source>
        <dbReference type="SAM" id="MobiDB-lite"/>
    </source>
</evidence>
<feature type="region of interest" description="Disordered" evidence="1">
    <location>
        <begin position="1"/>
        <end position="52"/>
    </location>
</feature>
<sequence>MAPRTPHVHHTTGPTRPTSPSGPAGPGGATSQSSPGGAAAGPPPVPPVRSGWGRWSQAWTRQAHILAGRTDLTVTVAPGAGHGSPACFFPARAAIEVDADLIGDPTVTDPRRPGHKKTVPTAYGALVHEAAHARASHWTSPPGTPPVLTLVADLLEESRAENRQRRSRPRDKQWLRHAVTQIIDTNDAPTDTHFNAAYAAGLLLARVDARILTSADVTKVRAAVTRVLGRPRLRKLRTIWRAALATGDTDGAAMHAHARDWCAVLGIDPDQQPAIPDPNAGTSTRIAEAIAAVLDAIAGRIPSPGPSEPDPPGSPNSPFPSPPPSTRDSGTGHSGSRRSGTGDSGLGHPGASVTVSPIPARWTPRSPRPAEQQAAGQLAALLRRARTREPVRTPIATVVPPGRLNARAAVTAAAQASAGALPTAQPWRRTVQRPAPEPELKIAVLIDVSGTMRAFAPPMSSAAWILAHAAVRVHAASTTIAFGRAVTVLTAPGQRPTHVHDLQATDNAHRFNDAVAVADRLLGLTTPGAARLLVLVSDGLLHGNGIPEAQATLTQLLHAGCAVLVLTPDTDRIHTYPGPTTIRVADPADCAALIGRAAAQALTRR</sequence>
<dbReference type="InParanoid" id="A0A545ANJ6"/>
<protein>
    <submittedName>
        <fullName evidence="2">VWA domain-containing protein</fullName>
    </submittedName>
</protein>